<dbReference type="GeneID" id="71992388"/>
<proteinExistence type="predicted"/>
<dbReference type="InterPro" id="IPR029063">
    <property type="entry name" value="SAM-dependent_MTases_sf"/>
</dbReference>
<organism evidence="2 3">
    <name type="scientific">Passalora fulva</name>
    <name type="common">Tomato leaf mold</name>
    <name type="synonym">Cladosporium fulvum</name>
    <dbReference type="NCBI Taxonomy" id="5499"/>
    <lineage>
        <taxon>Eukaryota</taxon>
        <taxon>Fungi</taxon>
        <taxon>Dikarya</taxon>
        <taxon>Ascomycota</taxon>
        <taxon>Pezizomycotina</taxon>
        <taxon>Dothideomycetes</taxon>
        <taxon>Dothideomycetidae</taxon>
        <taxon>Mycosphaerellales</taxon>
        <taxon>Mycosphaerellaceae</taxon>
        <taxon>Fulvia</taxon>
    </lineage>
</organism>
<protein>
    <recommendedName>
        <fullName evidence="1">Methyltransferase domain-containing protein</fullName>
    </recommendedName>
</protein>
<name>A0A9Q8PHN5_PASFU</name>
<dbReference type="Pfam" id="PF13847">
    <property type="entry name" value="Methyltransf_31"/>
    <property type="match status" value="1"/>
</dbReference>
<sequence>MGVNVNHEYIASATKAAKQAGLTNVSFHIGEISALATMPANSSDIAHAYQVLLHLITPLSALKELHRLLRPGGFLAIRDTADAFHVAERPTMTVYRETTVKLNPQLLQARRTTQVWVHEAGFPLDRIQAGCAGWGFSGREGRRMWAGGMVESARRYGPMMGFEDETFFDLSERKFGEWAEDERARYMAMDGWVVAEK</sequence>
<evidence type="ECO:0000313" key="3">
    <source>
        <dbReference type="Proteomes" id="UP000756132"/>
    </source>
</evidence>
<dbReference type="EMBL" id="CP090172">
    <property type="protein sequence ID" value="UJO22701.1"/>
    <property type="molecule type" value="Genomic_DNA"/>
</dbReference>
<dbReference type="Gene3D" id="3.40.50.150">
    <property type="entry name" value="Vaccinia Virus protein VP39"/>
    <property type="match status" value="1"/>
</dbReference>
<dbReference type="InterPro" id="IPR025714">
    <property type="entry name" value="Methyltranfer_dom"/>
</dbReference>
<feature type="domain" description="Methyltransferase" evidence="1">
    <location>
        <begin position="1"/>
        <end position="89"/>
    </location>
</feature>
<dbReference type="OrthoDB" id="10017101at2759"/>
<evidence type="ECO:0000313" key="2">
    <source>
        <dbReference type="EMBL" id="UJO22701.1"/>
    </source>
</evidence>
<dbReference type="KEGG" id="ffu:CLAFUR5_12510"/>
<evidence type="ECO:0000259" key="1">
    <source>
        <dbReference type="Pfam" id="PF13847"/>
    </source>
</evidence>
<accession>A0A9Q8PHN5</accession>
<keyword evidence="3" id="KW-1185">Reference proteome</keyword>
<dbReference type="CDD" id="cd02440">
    <property type="entry name" value="AdoMet_MTases"/>
    <property type="match status" value="1"/>
</dbReference>
<gene>
    <name evidence="2" type="ORF">CLAFUR5_12510</name>
</gene>
<dbReference type="RefSeq" id="XP_047767067.1">
    <property type="nucleotide sequence ID" value="XM_047911658.1"/>
</dbReference>
<dbReference type="SUPFAM" id="SSF53335">
    <property type="entry name" value="S-adenosyl-L-methionine-dependent methyltransferases"/>
    <property type="match status" value="1"/>
</dbReference>
<reference evidence="2" key="1">
    <citation type="submission" date="2021-12" db="EMBL/GenBank/DDBJ databases">
        <authorList>
            <person name="Zaccaron A."/>
            <person name="Stergiopoulos I."/>
        </authorList>
    </citation>
    <scope>NUCLEOTIDE SEQUENCE</scope>
    <source>
        <strain evidence="2">Race5_Kim</strain>
    </source>
</reference>
<dbReference type="AlphaFoldDB" id="A0A9Q8PHN5"/>
<dbReference type="Proteomes" id="UP000756132">
    <property type="component" value="Chromosome 10"/>
</dbReference>
<reference evidence="2" key="2">
    <citation type="journal article" date="2022" name="Microb. Genom.">
        <title>A chromosome-scale genome assembly of the tomato pathogen Cladosporium fulvum reveals a compartmentalized genome architecture and the presence of a dispensable chromosome.</title>
        <authorList>
            <person name="Zaccaron A.Z."/>
            <person name="Chen L.H."/>
            <person name="Samaras A."/>
            <person name="Stergiopoulos I."/>
        </authorList>
    </citation>
    <scope>NUCLEOTIDE SEQUENCE</scope>
    <source>
        <strain evidence="2">Race5_Kim</strain>
    </source>
</reference>